<dbReference type="STRING" id="1891926.Fuma_05837"/>
<dbReference type="EMBL" id="CP017641">
    <property type="protein sequence ID" value="APZ96169.1"/>
    <property type="molecule type" value="Genomic_DNA"/>
</dbReference>
<name>A0A1P8WQ40_9PLAN</name>
<gene>
    <name evidence="1" type="ORF">Fuma_05837</name>
</gene>
<evidence type="ECO:0000313" key="2">
    <source>
        <dbReference type="Proteomes" id="UP000187735"/>
    </source>
</evidence>
<protein>
    <submittedName>
        <fullName evidence="1">Uncharacterized protein</fullName>
    </submittedName>
</protein>
<organism evidence="1 2">
    <name type="scientific">Fuerstiella marisgermanici</name>
    <dbReference type="NCBI Taxonomy" id="1891926"/>
    <lineage>
        <taxon>Bacteria</taxon>
        <taxon>Pseudomonadati</taxon>
        <taxon>Planctomycetota</taxon>
        <taxon>Planctomycetia</taxon>
        <taxon>Planctomycetales</taxon>
        <taxon>Planctomycetaceae</taxon>
        <taxon>Fuerstiella</taxon>
    </lineage>
</organism>
<sequence>MFPLILTLLFLALMLRKCRTVSVCSLPDDWSSIDSDDCTSSVRPAVFAISLSEWLRSLFRPELRVPVRGASMKCALQPTNWSSHDAAVHRHSVPVFNPHWMLSR</sequence>
<proteinExistence type="predicted"/>
<dbReference type="KEGG" id="fmr:Fuma_05837"/>
<keyword evidence="2" id="KW-1185">Reference proteome</keyword>
<evidence type="ECO:0000313" key="1">
    <source>
        <dbReference type="EMBL" id="APZ96169.1"/>
    </source>
</evidence>
<reference evidence="1 2" key="1">
    <citation type="journal article" date="2016" name="Front. Microbiol.">
        <title>Fuerstia marisgermanicae gen. nov., sp. nov., an Unusual Member of the Phylum Planctomycetes from the German Wadden Sea.</title>
        <authorList>
            <person name="Kohn T."/>
            <person name="Heuer A."/>
            <person name="Jogler M."/>
            <person name="Vollmers J."/>
            <person name="Boedeker C."/>
            <person name="Bunk B."/>
            <person name="Rast P."/>
            <person name="Borchert D."/>
            <person name="Glockner I."/>
            <person name="Freese H.M."/>
            <person name="Klenk H.P."/>
            <person name="Overmann J."/>
            <person name="Kaster A.K."/>
            <person name="Rohde M."/>
            <person name="Wiegand S."/>
            <person name="Jogler C."/>
        </authorList>
    </citation>
    <scope>NUCLEOTIDE SEQUENCE [LARGE SCALE GENOMIC DNA]</scope>
    <source>
        <strain evidence="1 2">NH11</strain>
    </source>
</reference>
<dbReference type="AlphaFoldDB" id="A0A1P8WQ40"/>
<accession>A0A1P8WQ40</accession>
<dbReference type="Proteomes" id="UP000187735">
    <property type="component" value="Chromosome"/>
</dbReference>